<dbReference type="PANTHER" id="PTHR38050:SF2">
    <property type="entry name" value="FERULOYL ESTERASE C-RELATED"/>
    <property type="match status" value="1"/>
</dbReference>
<dbReference type="InterPro" id="IPR003140">
    <property type="entry name" value="PLipase/COase/thioEstase"/>
</dbReference>
<dbReference type="GO" id="GO:0030600">
    <property type="term" value="F:feruloyl esterase activity"/>
    <property type="evidence" value="ECO:0007669"/>
    <property type="project" value="InterPro"/>
</dbReference>
<evidence type="ECO:0000256" key="5">
    <source>
        <dbReference type="ARBA" id="ARBA00022801"/>
    </source>
</evidence>
<dbReference type="Gene3D" id="3.40.50.1820">
    <property type="entry name" value="alpha/beta hydrolase"/>
    <property type="match status" value="1"/>
</dbReference>
<accession>A0AAE3ES50</accession>
<comment type="subcellular location">
    <subcellularLocation>
        <location evidence="1">Secreted</location>
    </subcellularLocation>
</comment>
<evidence type="ECO:0000313" key="11">
    <source>
        <dbReference type="Proteomes" id="UP001200642"/>
    </source>
</evidence>
<dbReference type="PANTHER" id="PTHR38050">
    <property type="match status" value="1"/>
</dbReference>
<dbReference type="RefSeq" id="WP_317901369.1">
    <property type="nucleotide sequence ID" value="NZ_JAIRBC010000006.1"/>
</dbReference>
<evidence type="ECO:0000256" key="6">
    <source>
        <dbReference type="ARBA" id="ARBA00023277"/>
    </source>
</evidence>
<evidence type="ECO:0000256" key="4">
    <source>
        <dbReference type="ARBA" id="ARBA00022729"/>
    </source>
</evidence>
<feature type="domain" description="Phospholipase/carboxylesterase/thioesterase" evidence="9">
    <location>
        <begin position="133"/>
        <end position="206"/>
    </location>
</feature>
<dbReference type="GO" id="GO:0005576">
    <property type="term" value="C:extracellular region"/>
    <property type="evidence" value="ECO:0007669"/>
    <property type="project" value="UniProtKB-SubCell"/>
</dbReference>
<reference evidence="10" key="1">
    <citation type="submission" date="2023-02" db="EMBL/GenBank/DDBJ databases">
        <title>Genome of Flavobacteriaceae gen. nov. sp. strain F89.</title>
        <authorList>
            <person name="Wang Y."/>
        </authorList>
    </citation>
    <scope>NUCLEOTIDE SEQUENCE</scope>
    <source>
        <strain evidence="10">F89</strain>
    </source>
</reference>
<keyword evidence="5" id="KW-0378">Hydrolase</keyword>
<evidence type="ECO:0000256" key="7">
    <source>
        <dbReference type="ARBA" id="ARBA00023326"/>
    </source>
</evidence>
<dbReference type="GO" id="GO:0045493">
    <property type="term" value="P:xylan catabolic process"/>
    <property type="evidence" value="ECO:0007669"/>
    <property type="project" value="UniProtKB-KW"/>
</dbReference>
<keyword evidence="6" id="KW-0119">Carbohydrate metabolism</keyword>
<dbReference type="SUPFAM" id="SSF53474">
    <property type="entry name" value="alpha/beta-Hydrolases"/>
    <property type="match status" value="1"/>
</dbReference>
<keyword evidence="2" id="KW-0964">Secreted</keyword>
<proteinExistence type="predicted"/>
<evidence type="ECO:0000256" key="8">
    <source>
        <dbReference type="SAM" id="SignalP"/>
    </source>
</evidence>
<dbReference type="AlphaFoldDB" id="A0AAE3ES50"/>
<sequence>MKTTSALFSILLLLICTVAKAQNDDGINDVKTDSIKMDNIFRSYTYYVPKDIKKSSKLIFILHGSTMKSSLMITATGYQFNRHANTSKDEIIVYPQGFETYWNDCRKSATYSANLLNLNEAGFFKAVIAKFYTDYGIDTSQVFVTGFSNGGHMVYKLAMENPALFKGFAAISASLPVESNNDCVSKNQPVSILIANGTTDSISPFNGGTVLAGDGKNRGDVAPTFNSVQYFKDLMKCGEIIETKKGLPDTDKEDSSTVNVYDYRCKNQGKRIELIEIVNGGHIFPNPTFDQWPKSLGNVNKDVNLPELILNFFNSLE</sequence>
<comment type="caution">
    <text evidence="10">The sequence shown here is derived from an EMBL/GenBank/DDBJ whole genome shotgun (WGS) entry which is preliminary data.</text>
</comment>
<gene>
    <name evidence="10" type="ORF">K8352_05665</name>
</gene>
<feature type="chain" id="PRO_5042030342" evidence="8">
    <location>
        <begin position="22"/>
        <end position="317"/>
    </location>
</feature>
<keyword evidence="4 8" id="KW-0732">Signal</keyword>
<evidence type="ECO:0000259" key="9">
    <source>
        <dbReference type="Pfam" id="PF02230"/>
    </source>
</evidence>
<evidence type="ECO:0000256" key="2">
    <source>
        <dbReference type="ARBA" id="ARBA00022525"/>
    </source>
</evidence>
<evidence type="ECO:0000256" key="1">
    <source>
        <dbReference type="ARBA" id="ARBA00004613"/>
    </source>
</evidence>
<feature type="signal peptide" evidence="8">
    <location>
        <begin position="1"/>
        <end position="21"/>
    </location>
</feature>
<dbReference type="InterPro" id="IPR043595">
    <property type="entry name" value="FaeB/C/D"/>
</dbReference>
<evidence type="ECO:0000256" key="3">
    <source>
        <dbReference type="ARBA" id="ARBA00022651"/>
    </source>
</evidence>
<dbReference type="Pfam" id="PF02230">
    <property type="entry name" value="Abhydrolase_2"/>
    <property type="match status" value="1"/>
</dbReference>
<name>A0AAE3ES50_9FLAO</name>
<keyword evidence="3" id="KW-0858">Xylan degradation</keyword>
<keyword evidence="11" id="KW-1185">Reference proteome</keyword>
<evidence type="ECO:0000313" key="10">
    <source>
        <dbReference type="EMBL" id="MCG2460227.1"/>
    </source>
</evidence>
<dbReference type="EMBL" id="JAIRBC010000006">
    <property type="protein sequence ID" value="MCG2460227.1"/>
    <property type="molecule type" value="Genomic_DNA"/>
</dbReference>
<protein>
    <submittedName>
        <fullName evidence="10">Prolyl oligopeptidase family serine peptidase</fullName>
    </submittedName>
</protein>
<dbReference type="Proteomes" id="UP001200642">
    <property type="component" value="Unassembled WGS sequence"/>
</dbReference>
<keyword evidence="7" id="KW-0624">Polysaccharide degradation</keyword>
<organism evidence="10 11">
    <name type="scientific">Cerina litoralis</name>
    <dbReference type="NCBI Taxonomy" id="2874477"/>
    <lineage>
        <taxon>Bacteria</taxon>
        <taxon>Pseudomonadati</taxon>
        <taxon>Bacteroidota</taxon>
        <taxon>Flavobacteriia</taxon>
        <taxon>Flavobacteriales</taxon>
        <taxon>Flavobacteriaceae</taxon>
        <taxon>Cerina</taxon>
    </lineage>
</organism>
<dbReference type="InterPro" id="IPR029058">
    <property type="entry name" value="AB_hydrolase_fold"/>
</dbReference>